<reference evidence="3" key="1">
    <citation type="journal article" date="2019" name="Int. J. Syst. Evol. Microbiol.">
        <title>The Global Catalogue of Microorganisms (GCM) 10K type strain sequencing project: providing services to taxonomists for standard genome sequencing and annotation.</title>
        <authorList>
            <consortium name="The Broad Institute Genomics Platform"/>
            <consortium name="The Broad Institute Genome Sequencing Center for Infectious Disease"/>
            <person name="Wu L."/>
            <person name="Ma J."/>
        </authorList>
    </citation>
    <scope>NUCLEOTIDE SEQUENCE [LARGE SCALE GENOMIC DNA]</scope>
    <source>
        <strain evidence="3">JCM 11896</strain>
    </source>
</reference>
<gene>
    <name evidence="2" type="ORF">GCM10009613_22340</name>
</gene>
<evidence type="ECO:0000256" key="1">
    <source>
        <dbReference type="SAM" id="MobiDB-lite"/>
    </source>
</evidence>
<protein>
    <submittedName>
        <fullName evidence="2">Uncharacterized protein</fullName>
    </submittedName>
</protein>
<feature type="compositionally biased region" description="Basic residues" evidence="1">
    <location>
        <begin position="1"/>
        <end position="22"/>
    </location>
</feature>
<dbReference type="Proteomes" id="UP001501414">
    <property type="component" value="Unassembled WGS sequence"/>
</dbReference>
<keyword evidence="3" id="KW-1185">Reference proteome</keyword>
<evidence type="ECO:0000313" key="2">
    <source>
        <dbReference type="EMBL" id="GAA1387182.1"/>
    </source>
</evidence>
<accession>A0ABP4IGU0</accession>
<dbReference type="EMBL" id="BAAAJK010000007">
    <property type="protein sequence ID" value="GAA1387182.1"/>
    <property type="molecule type" value="Genomic_DNA"/>
</dbReference>
<organism evidence="2 3">
    <name type="scientific">Pseudonocardia kongjuensis</name>
    <dbReference type="NCBI Taxonomy" id="102227"/>
    <lineage>
        <taxon>Bacteria</taxon>
        <taxon>Bacillati</taxon>
        <taxon>Actinomycetota</taxon>
        <taxon>Actinomycetes</taxon>
        <taxon>Pseudonocardiales</taxon>
        <taxon>Pseudonocardiaceae</taxon>
        <taxon>Pseudonocardia</taxon>
    </lineage>
</organism>
<sequence length="127" mass="13817">MLRGTHHRTPRPARTTARRTHVTNRAPIDPTAFRGTQARPASPAGPTAFRGTRRRMRDVAETVRDGPELDGPERGDGDGDGEQATRRHRPPLLTTCPGPPSAPAVRPAHPPTGSPPAVRFTTRLMLR</sequence>
<evidence type="ECO:0000313" key="3">
    <source>
        <dbReference type="Proteomes" id="UP001501414"/>
    </source>
</evidence>
<name>A0ABP4IGU0_9PSEU</name>
<feature type="compositionally biased region" description="Basic and acidic residues" evidence="1">
    <location>
        <begin position="57"/>
        <end position="77"/>
    </location>
</feature>
<feature type="compositionally biased region" description="Pro residues" evidence="1">
    <location>
        <begin position="97"/>
        <end position="114"/>
    </location>
</feature>
<comment type="caution">
    <text evidence="2">The sequence shown here is derived from an EMBL/GenBank/DDBJ whole genome shotgun (WGS) entry which is preliminary data.</text>
</comment>
<proteinExistence type="predicted"/>
<feature type="region of interest" description="Disordered" evidence="1">
    <location>
        <begin position="1"/>
        <end position="127"/>
    </location>
</feature>